<evidence type="ECO:0000256" key="5">
    <source>
        <dbReference type="ARBA" id="ARBA00022737"/>
    </source>
</evidence>
<dbReference type="Pfam" id="PF00400">
    <property type="entry name" value="WD40"/>
    <property type="match status" value="6"/>
</dbReference>
<evidence type="ECO:0000256" key="8">
    <source>
        <dbReference type="ARBA" id="ARBA00023010"/>
    </source>
</evidence>
<keyword evidence="8" id="KW-0811">Translocation</keyword>
<evidence type="ECO:0000313" key="14">
    <source>
        <dbReference type="Proteomes" id="UP000306954"/>
    </source>
</evidence>
<dbReference type="PROSITE" id="PS50294">
    <property type="entry name" value="WD_REPEATS_REGION"/>
    <property type="match status" value="1"/>
</dbReference>
<organism evidence="13 14">
    <name type="scientific">Wallemia ichthyophaga</name>
    <dbReference type="NCBI Taxonomy" id="245174"/>
    <lineage>
        <taxon>Eukaryota</taxon>
        <taxon>Fungi</taxon>
        <taxon>Dikarya</taxon>
        <taxon>Basidiomycota</taxon>
        <taxon>Wallemiomycotina</taxon>
        <taxon>Wallemiomycetes</taxon>
        <taxon>Wallemiales</taxon>
        <taxon>Wallemiaceae</taxon>
        <taxon>Wallemia</taxon>
    </lineage>
</organism>
<dbReference type="GO" id="GO:0006606">
    <property type="term" value="P:protein import into nucleus"/>
    <property type="evidence" value="ECO:0007669"/>
    <property type="project" value="TreeGrafter"/>
</dbReference>
<comment type="similarity">
    <text evidence="2">Belongs to the WD repeat SEC13 family.</text>
</comment>
<keyword evidence="6" id="KW-0509">mRNA transport</keyword>
<dbReference type="Gene3D" id="3.40.50.620">
    <property type="entry name" value="HUPs"/>
    <property type="match status" value="1"/>
</dbReference>
<evidence type="ECO:0000256" key="3">
    <source>
        <dbReference type="ARBA" id="ARBA00022448"/>
    </source>
</evidence>
<dbReference type="PROSITE" id="PS51229">
    <property type="entry name" value="DCUN1"/>
    <property type="match status" value="1"/>
</dbReference>
<dbReference type="SUPFAM" id="SSF50978">
    <property type="entry name" value="WD40 repeat-like"/>
    <property type="match status" value="1"/>
</dbReference>
<sequence length="696" mass="77509">MNSSSQRQRILVEEQITNTNNDTATRFLKLNGWRFDDALDEYFANPPIQVNKSALTKLWNKYKDSDDENVMSVPDGLIEYGADLDVDLTSMSALALAQLCGATLQAEHWPKQSWISGWSGVGGDTLDKQKDYVHSAPTRLSQDRQFFNKVYAHTFEMGKGQGARILSLEDAKAYWSILLAPHLPDEQATCQDTHASLNKDSGEGCQFTKQMLDGWIEYLEQENVAVTKDTWLEFLNFVRSINADFSNFDDTAAWPSLIDDFVEHTQPNPQSIETCHQDAIHDAQLDYYGKRLATASSDGTIKITDISQAAESTYGNSNAASLRGHQGPVWQVAWAHPNYGSILASSSYDGKVFIWKQEQGNSWTRIKDHTLHTSSVNSISWAPHELGPTLACASSDGNVSVLTFHKDGTWEASILAAHKLGVSSVSWAPATSPNDVAGLTSRLVTGGCDSLVKIWSFKWWQCDESIGAHTDWVRDVAWSPNVGLSKQYLASASQDRSVFIHTQDTPRSPWTSTKLNHDFKDTVWRLSWSLSGNVLAASAGDGQVTLWKENLENVFELIHLPLVYSYRMRNIMIAWTLDPAAEIAFDYYRSTIAMPEDVVHLVNVKQTSDLNLQLHNKAQKLQLDLEGVSTHVSELSGDVASALIDHANSTHPDLVLVGRRNLGHWERLTSEQGFSLSSHLSTHILSPVIVVKFARN</sequence>
<dbReference type="Pfam" id="PF14555">
    <property type="entry name" value="UBA_4"/>
    <property type="match status" value="1"/>
</dbReference>
<evidence type="ECO:0000256" key="1">
    <source>
        <dbReference type="ARBA" id="ARBA00004567"/>
    </source>
</evidence>
<feature type="repeat" description="WD" evidence="11">
    <location>
        <begin position="322"/>
        <end position="365"/>
    </location>
</feature>
<keyword evidence="5" id="KW-0677">Repeat</keyword>
<feature type="domain" description="DCUN1" evidence="12">
    <location>
        <begin position="50"/>
        <end position="266"/>
    </location>
</feature>
<dbReference type="Gene3D" id="2.130.10.10">
    <property type="entry name" value="YVTN repeat-like/Quinoprotein amine dehydrogenase"/>
    <property type="match status" value="1"/>
</dbReference>
<evidence type="ECO:0000256" key="11">
    <source>
        <dbReference type="PROSITE-ProRule" id="PRU00221"/>
    </source>
</evidence>
<protein>
    <recommendedName>
        <fullName evidence="12">DCUN1 domain-containing protein</fullName>
    </recommendedName>
</protein>
<dbReference type="GO" id="GO:0005198">
    <property type="term" value="F:structural molecule activity"/>
    <property type="evidence" value="ECO:0007669"/>
    <property type="project" value="InterPro"/>
</dbReference>
<evidence type="ECO:0000256" key="2">
    <source>
        <dbReference type="ARBA" id="ARBA00010102"/>
    </source>
</evidence>
<dbReference type="InterPro" id="IPR036322">
    <property type="entry name" value="WD40_repeat_dom_sf"/>
</dbReference>
<evidence type="ECO:0000259" key="12">
    <source>
        <dbReference type="PROSITE" id="PS51229"/>
    </source>
</evidence>
<dbReference type="InterPro" id="IPR014729">
    <property type="entry name" value="Rossmann-like_a/b/a_fold"/>
</dbReference>
<name>A0A4T0HXU2_WALIC</name>
<keyword evidence="7" id="KW-0653">Protein transport</keyword>
<dbReference type="GO" id="GO:0031080">
    <property type="term" value="C:nuclear pore outer ring"/>
    <property type="evidence" value="ECO:0007669"/>
    <property type="project" value="TreeGrafter"/>
</dbReference>
<dbReference type="SMART" id="SM00320">
    <property type="entry name" value="WD40"/>
    <property type="match status" value="6"/>
</dbReference>
<dbReference type="PROSITE" id="PS50082">
    <property type="entry name" value="WD_REPEATS_2"/>
    <property type="match status" value="2"/>
</dbReference>
<evidence type="ECO:0000256" key="6">
    <source>
        <dbReference type="ARBA" id="ARBA00022816"/>
    </source>
</evidence>
<dbReference type="Gene3D" id="1.10.238.10">
    <property type="entry name" value="EF-hand"/>
    <property type="match status" value="1"/>
</dbReference>
<dbReference type="InterPro" id="IPR037363">
    <property type="entry name" value="Sec13/Seh1_fam"/>
</dbReference>
<evidence type="ECO:0000256" key="7">
    <source>
        <dbReference type="ARBA" id="ARBA00022927"/>
    </source>
</evidence>
<comment type="caution">
    <text evidence="13">The sequence shown here is derived from an EMBL/GenBank/DDBJ whole genome shotgun (WGS) entry which is preliminary data.</text>
</comment>
<keyword evidence="3" id="KW-0813">Transport</keyword>
<dbReference type="InterPro" id="IPR006016">
    <property type="entry name" value="UspA"/>
</dbReference>
<dbReference type="InterPro" id="IPR001680">
    <property type="entry name" value="WD40_rpt"/>
</dbReference>
<dbReference type="Proteomes" id="UP000306954">
    <property type="component" value="Unassembled WGS sequence"/>
</dbReference>
<keyword evidence="10" id="KW-0539">Nucleus</keyword>
<dbReference type="InterPro" id="IPR042460">
    <property type="entry name" value="DCN1-like_PONY"/>
</dbReference>
<dbReference type="GO" id="GO:0051028">
    <property type="term" value="P:mRNA transport"/>
    <property type="evidence" value="ECO:0007669"/>
    <property type="project" value="UniProtKB-KW"/>
</dbReference>
<comment type="subcellular location">
    <subcellularLocation>
        <location evidence="1">Nucleus</location>
        <location evidence="1">Nuclear pore complex</location>
    </subcellularLocation>
</comment>
<proteinExistence type="inferred from homology"/>
<evidence type="ECO:0000256" key="9">
    <source>
        <dbReference type="ARBA" id="ARBA00023132"/>
    </source>
</evidence>
<dbReference type="EMBL" id="SPOF01000027">
    <property type="protein sequence ID" value="TIB10901.1"/>
    <property type="molecule type" value="Genomic_DNA"/>
</dbReference>
<feature type="repeat" description="WD" evidence="11">
    <location>
        <begin position="415"/>
        <end position="458"/>
    </location>
</feature>
<dbReference type="InterPro" id="IPR015943">
    <property type="entry name" value="WD40/YVTN_repeat-like_dom_sf"/>
</dbReference>
<accession>A0A4T0HXU2</accession>
<dbReference type="AlphaFoldDB" id="A0A4T0HXU2"/>
<dbReference type="GO" id="GO:0032008">
    <property type="term" value="P:positive regulation of TOR signaling"/>
    <property type="evidence" value="ECO:0007669"/>
    <property type="project" value="TreeGrafter"/>
</dbReference>
<dbReference type="PANTHER" id="PTHR11024">
    <property type="entry name" value="NUCLEAR PORE COMPLEX PROTEIN SEC13 / SEH1 FAMILY MEMBER"/>
    <property type="match status" value="1"/>
</dbReference>
<evidence type="ECO:0000313" key="13">
    <source>
        <dbReference type="EMBL" id="TIB10901.1"/>
    </source>
</evidence>
<dbReference type="GO" id="GO:0032527">
    <property type="term" value="P:protein exit from endoplasmic reticulum"/>
    <property type="evidence" value="ECO:0007669"/>
    <property type="project" value="TreeGrafter"/>
</dbReference>
<dbReference type="PANTHER" id="PTHR11024:SF2">
    <property type="entry name" value="PROTEIN SEC13 HOMOLOG"/>
    <property type="match status" value="1"/>
</dbReference>
<dbReference type="GO" id="GO:0090114">
    <property type="term" value="P:COPII-coated vesicle budding"/>
    <property type="evidence" value="ECO:0007669"/>
    <property type="project" value="TreeGrafter"/>
</dbReference>
<keyword evidence="9" id="KW-0906">Nuclear pore complex</keyword>
<gene>
    <name evidence="13" type="ORF">E3P90_02643</name>
</gene>
<dbReference type="InterPro" id="IPR005176">
    <property type="entry name" value="PONY_dom"/>
</dbReference>
<dbReference type="Pfam" id="PF00582">
    <property type="entry name" value="Usp"/>
    <property type="match status" value="1"/>
</dbReference>
<dbReference type="Pfam" id="PF03556">
    <property type="entry name" value="Cullin_binding"/>
    <property type="match status" value="1"/>
</dbReference>
<evidence type="ECO:0000256" key="10">
    <source>
        <dbReference type="ARBA" id="ARBA00023242"/>
    </source>
</evidence>
<evidence type="ECO:0000256" key="4">
    <source>
        <dbReference type="ARBA" id="ARBA00022574"/>
    </source>
</evidence>
<keyword evidence="4 11" id="KW-0853">WD repeat</keyword>
<dbReference type="GO" id="GO:0030127">
    <property type="term" value="C:COPII vesicle coat"/>
    <property type="evidence" value="ECO:0007669"/>
    <property type="project" value="TreeGrafter"/>
</dbReference>
<reference evidence="13 14" key="1">
    <citation type="submission" date="2019-03" db="EMBL/GenBank/DDBJ databases">
        <title>Sequencing 23 genomes of Wallemia ichthyophaga.</title>
        <authorList>
            <person name="Gostincar C."/>
        </authorList>
    </citation>
    <scope>NUCLEOTIDE SEQUENCE [LARGE SCALE GENOMIC DNA]</scope>
    <source>
        <strain evidence="13 14">EXF-8621</strain>
    </source>
</reference>
<dbReference type="Gene3D" id="1.10.238.200">
    <property type="entry name" value="Cullin, PONY binding domain"/>
    <property type="match status" value="1"/>
</dbReference>
<dbReference type="SUPFAM" id="SSF52402">
    <property type="entry name" value="Adenine nucleotide alpha hydrolases-like"/>
    <property type="match status" value="1"/>
</dbReference>